<evidence type="ECO:0000313" key="2">
    <source>
        <dbReference type="EMBL" id="KAK2586020.1"/>
    </source>
</evidence>
<organism evidence="2 3">
    <name type="scientific">Odynerus spinipes</name>
    <dbReference type="NCBI Taxonomy" id="1348599"/>
    <lineage>
        <taxon>Eukaryota</taxon>
        <taxon>Metazoa</taxon>
        <taxon>Ecdysozoa</taxon>
        <taxon>Arthropoda</taxon>
        <taxon>Hexapoda</taxon>
        <taxon>Insecta</taxon>
        <taxon>Pterygota</taxon>
        <taxon>Neoptera</taxon>
        <taxon>Endopterygota</taxon>
        <taxon>Hymenoptera</taxon>
        <taxon>Apocrita</taxon>
        <taxon>Aculeata</taxon>
        <taxon>Vespoidea</taxon>
        <taxon>Vespidae</taxon>
        <taxon>Eumeninae</taxon>
        <taxon>Odynerus</taxon>
    </lineage>
</organism>
<keyword evidence="1" id="KW-0812">Transmembrane</keyword>
<keyword evidence="3" id="KW-1185">Reference proteome</keyword>
<keyword evidence="1" id="KW-0472">Membrane</keyword>
<feature type="transmembrane region" description="Helical" evidence="1">
    <location>
        <begin position="34"/>
        <end position="54"/>
    </location>
</feature>
<keyword evidence="1" id="KW-1133">Transmembrane helix</keyword>
<comment type="caution">
    <text evidence="2">The sequence shown here is derived from an EMBL/GenBank/DDBJ whole genome shotgun (WGS) entry which is preliminary data.</text>
</comment>
<reference evidence="2" key="2">
    <citation type="journal article" date="2023" name="Commun. Biol.">
        <title>Intrasexual cuticular hydrocarbon dimorphism in a wasp sheds light on hydrocarbon biosynthesis genes in Hymenoptera.</title>
        <authorList>
            <person name="Moris V.C."/>
            <person name="Podsiadlowski L."/>
            <person name="Martin S."/>
            <person name="Oeyen J.P."/>
            <person name="Donath A."/>
            <person name="Petersen M."/>
            <person name="Wilbrandt J."/>
            <person name="Misof B."/>
            <person name="Liedtke D."/>
            <person name="Thamm M."/>
            <person name="Scheiner R."/>
            <person name="Schmitt T."/>
            <person name="Niehuis O."/>
        </authorList>
    </citation>
    <scope>NUCLEOTIDE SEQUENCE</scope>
    <source>
        <strain evidence="2">GBR_01_08_01A</strain>
    </source>
</reference>
<evidence type="ECO:0000313" key="3">
    <source>
        <dbReference type="Proteomes" id="UP001258017"/>
    </source>
</evidence>
<gene>
    <name evidence="2" type="ORF">KPH14_010588</name>
</gene>
<evidence type="ECO:0000256" key="1">
    <source>
        <dbReference type="SAM" id="Phobius"/>
    </source>
</evidence>
<sequence>MDEEFREFDTVNGAGRSGRACHVTKKWLSMRRQFFIHACINVALLLGHNFYTYFEGFPGSQQLTESIELLKDCA</sequence>
<proteinExistence type="predicted"/>
<dbReference type="EMBL" id="JAIFRP010000021">
    <property type="protein sequence ID" value="KAK2586020.1"/>
    <property type="molecule type" value="Genomic_DNA"/>
</dbReference>
<name>A0AAD9RU85_9HYME</name>
<dbReference type="AlphaFoldDB" id="A0AAD9RU85"/>
<reference evidence="2" key="1">
    <citation type="submission" date="2021-08" db="EMBL/GenBank/DDBJ databases">
        <authorList>
            <person name="Misof B."/>
            <person name="Oliver O."/>
            <person name="Podsiadlowski L."/>
            <person name="Donath A."/>
            <person name="Peters R."/>
            <person name="Mayer C."/>
            <person name="Rust J."/>
            <person name="Gunkel S."/>
            <person name="Lesny P."/>
            <person name="Martin S."/>
            <person name="Oeyen J.P."/>
            <person name="Petersen M."/>
            <person name="Panagiotis P."/>
            <person name="Wilbrandt J."/>
            <person name="Tanja T."/>
        </authorList>
    </citation>
    <scope>NUCLEOTIDE SEQUENCE</scope>
    <source>
        <strain evidence="2">GBR_01_08_01A</strain>
        <tissue evidence="2">Thorax + abdomen</tissue>
    </source>
</reference>
<dbReference type="Proteomes" id="UP001258017">
    <property type="component" value="Unassembled WGS sequence"/>
</dbReference>
<accession>A0AAD9RU85</accession>
<protein>
    <submittedName>
        <fullName evidence="2">Uncharacterized protein</fullName>
    </submittedName>
</protein>